<feature type="signal peptide" evidence="6">
    <location>
        <begin position="1"/>
        <end position="22"/>
    </location>
</feature>
<keyword evidence="3" id="KW-0479">Metal-binding</keyword>
<dbReference type="GO" id="GO:0046872">
    <property type="term" value="F:metal ion binding"/>
    <property type="evidence" value="ECO:0007669"/>
    <property type="project" value="UniProtKB-KW"/>
</dbReference>
<keyword evidence="6" id="KW-0732">Signal</keyword>
<dbReference type="RefSeq" id="WP_149796879.1">
    <property type="nucleotide sequence ID" value="NZ_FMYT01000022.1"/>
</dbReference>
<reference evidence="7 8" key="1">
    <citation type="submission" date="2016-10" db="EMBL/GenBank/DDBJ databases">
        <authorList>
            <person name="Varghese N."/>
            <person name="Submissions S."/>
        </authorList>
    </citation>
    <scope>NUCLEOTIDE SEQUENCE [LARGE SCALE GENOMIC DNA]</scope>
    <source>
        <strain evidence="7 8">WG10</strain>
    </source>
</reference>
<dbReference type="SUPFAM" id="SSF53649">
    <property type="entry name" value="Alkaline phosphatase-like"/>
    <property type="match status" value="1"/>
</dbReference>
<evidence type="ECO:0000313" key="7">
    <source>
        <dbReference type="EMBL" id="SDD02004.1"/>
    </source>
</evidence>
<gene>
    <name evidence="7" type="ORF">SAMN04488597_12246</name>
</gene>
<feature type="compositionally biased region" description="Basic and acidic residues" evidence="5">
    <location>
        <begin position="370"/>
        <end position="383"/>
    </location>
</feature>
<name>A0A1G6RCI1_9FIRM</name>
<dbReference type="Gene3D" id="3.40.720.10">
    <property type="entry name" value="Alkaline Phosphatase, subunit A"/>
    <property type="match status" value="1"/>
</dbReference>
<feature type="binding site" evidence="3">
    <location>
        <position position="41"/>
    </location>
    <ligand>
        <name>Mg(2+)</name>
        <dbReference type="ChEBI" id="CHEBI:18420"/>
    </ligand>
</feature>
<comment type="cofactor">
    <cofactor evidence="3">
        <name>Zn(2+)</name>
        <dbReference type="ChEBI" id="CHEBI:29105"/>
    </cofactor>
    <text evidence="3">Binds 2 Zn(2+) ions.</text>
</comment>
<keyword evidence="3" id="KW-0862">Zinc</keyword>
<dbReference type="Pfam" id="PF00245">
    <property type="entry name" value="Alk_phosphatase"/>
    <property type="match status" value="1"/>
</dbReference>
<dbReference type="PANTHER" id="PTHR11596:SF5">
    <property type="entry name" value="ALKALINE PHOSPHATASE"/>
    <property type="match status" value="1"/>
</dbReference>
<feature type="binding site" evidence="3">
    <location>
        <position position="304"/>
    </location>
    <ligand>
        <name>Zn(2+)</name>
        <dbReference type="ChEBI" id="CHEBI:29105"/>
        <label>2</label>
    </ligand>
</feature>
<dbReference type="InterPro" id="IPR001952">
    <property type="entry name" value="Alkaline_phosphatase"/>
</dbReference>
<accession>A0A1G6RCI1</accession>
<dbReference type="GO" id="GO:0004035">
    <property type="term" value="F:alkaline phosphatase activity"/>
    <property type="evidence" value="ECO:0007669"/>
    <property type="project" value="TreeGrafter"/>
</dbReference>
<dbReference type="Proteomes" id="UP000324896">
    <property type="component" value="Unassembled WGS sequence"/>
</dbReference>
<evidence type="ECO:0000256" key="6">
    <source>
        <dbReference type="SAM" id="SignalP"/>
    </source>
</evidence>
<sequence length="416" mass="45456">MKFKKSLILFLFICLLTVTSFAAVNAADASTAKNIIFMIPDGMSMDIVTAARILKNGPDGEPLALEKLNNVGYIRTYSANSIVTDSAAAGSAMATGEKHNNREVSAHSVNGELMDIEKKSKTILEIAEDLNKSTGLVATSQISHATPATFGAHVPVRYAGAEIARQYIEETEVDVVLGGGVYGTSDEYNAQQFEKSYNNLQSNEAVANLARENGYLTVNNESEMRLAQNKESEKIFGMFTAYDEGKTPELFRLNKFGLKDSEGNAFPEYPEEEPTLAEMTETALKTLENDSDGFFLMVEGSQIDWGGHDNDLNYELAEMLGFDKAVETVLDWLEQSPLRKSETLVIIAPDHDTGGLRIAGPYGSLSSQSEKIESGWTSEDHTGGDVPTWSQGPGSELIAQPLDNTDIFKIMKKVMR</sequence>
<feature type="chain" id="PRO_5039340011" evidence="6">
    <location>
        <begin position="23"/>
        <end position="416"/>
    </location>
</feature>
<evidence type="ECO:0000313" key="8">
    <source>
        <dbReference type="Proteomes" id="UP000324896"/>
    </source>
</evidence>
<keyword evidence="3" id="KW-0460">Magnesium</keyword>
<evidence type="ECO:0000256" key="5">
    <source>
        <dbReference type="SAM" id="MobiDB-lite"/>
    </source>
</evidence>
<feature type="binding site" evidence="3">
    <location>
        <position position="350"/>
    </location>
    <ligand>
        <name>Zn(2+)</name>
        <dbReference type="ChEBI" id="CHEBI:29105"/>
        <label>2</label>
    </ligand>
</feature>
<feature type="region of interest" description="Disordered" evidence="5">
    <location>
        <begin position="362"/>
        <end position="394"/>
    </location>
</feature>
<dbReference type="PANTHER" id="PTHR11596">
    <property type="entry name" value="ALKALINE PHOSPHATASE"/>
    <property type="match status" value="1"/>
</dbReference>
<feature type="active site" description="Phosphoserine intermediate" evidence="2">
    <location>
        <position position="86"/>
    </location>
</feature>
<feature type="binding site" evidence="3">
    <location>
        <position position="351"/>
    </location>
    <ligand>
        <name>Zn(2+)</name>
        <dbReference type="ChEBI" id="CHEBI:29105"/>
        <label>2</label>
    </ligand>
</feature>
<proteinExistence type="inferred from homology"/>
<protein>
    <submittedName>
        <fullName evidence="7">Alkaline phosphatase</fullName>
    </submittedName>
</protein>
<evidence type="ECO:0000256" key="1">
    <source>
        <dbReference type="ARBA" id="ARBA00022553"/>
    </source>
</evidence>
<organism evidence="7 8">
    <name type="scientific">Halanaerobium congolense</name>
    <dbReference type="NCBI Taxonomy" id="54121"/>
    <lineage>
        <taxon>Bacteria</taxon>
        <taxon>Bacillati</taxon>
        <taxon>Bacillota</taxon>
        <taxon>Clostridia</taxon>
        <taxon>Halanaerobiales</taxon>
        <taxon>Halanaerobiaceae</taxon>
        <taxon>Halanaerobium</taxon>
    </lineage>
</organism>
<feature type="binding site" evidence="3">
    <location>
        <position position="299"/>
    </location>
    <ligand>
        <name>Mg(2+)</name>
        <dbReference type="ChEBI" id="CHEBI:18420"/>
    </ligand>
</feature>
<dbReference type="CDD" id="cd16012">
    <property type="entry name" value="ALP"/>
    <property type="match status" value="1"/>
</dbReference>
<dbReference type="InterPro" id="IPR017850">
    <property type="entry name" value="Alkaline_phosphatase_core_sf"/>
</dbReference>
<dbReference type="AlphaFoldDB" id="A0A1G6RCI1"/>
<evidence type="ECO:0000256" key="3">
    <source>
        <dbReference type="PIRSR" id="PIRSR601952-2"/>
    </source>
</evidence>
<feature type="binding site" evidence="3">
    <location>
        <position position="41"/>
    </location>
    <ligand>
        <name>Zn(2+)</name>
        <dbReference type="ChEBI" id="CHEBI:29105"/>
        <label>2</label>
    </ligand>
</feature>
<feature type="binding site" evidence="3">
    <location>
        <position position="308"/>
    </location>
    <ligand>
        <name>Zn(2+)</name>
        <dbReference type="ChEBI" id="CHEBI:29105"/>
        <label>2</label>
    </ligand>
</feature>
<evidence type="ECO:0000256" key="4">
    <source>
        <dbReference type="RuleBase" id="RU003946"/>
    </source>
</evidence>
<evidence type="ECO:0000256" key="2">
    <source>
        <dbReference type="PIRSR" id="PIRSR601952-1"/>
    </source>
</evidence>
<comment type="similarity">
    <text evidence="4">Belongs to the alkaline phosphatase family.</text>
</comment>
<feature type="binding site" evidence="3">
    <location>
        <position position="146"/>
    </location>
    <ligand>
        <name>Mg(2+)</name>
        <dbReference type="ChEBI" id="CHEBI:18420"/>
    </ligand>
</feature>
<dbReference type="EMBL" id="FMYT01000022">
    <property type="protein sequence ID" value="SDD02004.1"/>
    <property type="molecule type" value="Genomic_DNA"/>
</dbReference>
<comment type="cofactor">
    <cofactor evidence="3">
        <name>Mg(2+)</name>
        <dbReference type="ChEBI" id="CHEBI:18420"/>
    </cofactor>
    <text evidence="3">Binds 1 Mg(2+) ion.</text>
</comment>
<dbReference type="PRINTS" id="PR00113">
    <property type="entry name" value="ALKPHPHTASE"/>
</dbReference>
<keyword evidence="1" id="KW-0597">Phosphoprotein</keyword>
<feature type="binding site" evidence="3">
    <location>
        <position position="144"/>
    </location>
    <ligand>
        <name>Mg(2+)</name>
        <dbReference type="ChEBI" id="CHEBI:18420"/>
    </ligand>
</feature>
<dbReference type="SMART" id="SM00098">
    <property type="entry name" value="alkPPc"/>
    <property type="match status" value="1"/>
</dbReference>